<proteinExistence type="inferred from homology"/>
<dbReference type="SMART" id="SM01217">
    <property type="entry name" value="Fn3_like"/>
    <property type="match status" value="1"/>
</dbReference>
<reference evidence="10 11" key="1">
    <citation type="submission" date="2016-03" db="EMBL/GenBank/DDBJ databases">
        <title>Niastella vici sp. nov., isolated from farmland soil.</title>
        <authorList>
            <person name="Chen L."/>
            <person name="Wang D."/>
            <person name="Yang S."/>
            <person name="Wang G."/>
        </authorList>
    </citation>
    <scope>NUCLEOTIDE SEQUENCE [LARGE SCALE GENOMIC DNA]</scope>
    <source>
        <strain evidence="10 11">DJ57</strain>
    </source>
</reference>
<evidence type="ECO:0000256" key="4">
    <source>
        <dbReference type="ARBA" id="ARBA00022729"/>
    </source>
</evidence>
<dbReference type="InterPro" id="IPR026891">
    <property type="entry name" value="Fn3-like"/>
</dbReference>
<accession>A0A1V9FIR1</accession>
<dbReference type="InterPro" id="IPR002772">
    <property type="entry name" value="Glyco_hydro_3_C"/>
</dbReference>
<keyword evidence="5 7" id="KW-0378">Hydrolase</keyword>
<dbReference type="Proteomes" id="UP000192796">
    <property type="component" value="Unassembled WGS sequence"/>
</dbReference>
<dbReference type="PANTHER" id="PTHR30620:SF16">
    <property type="entry name" value="LYSOSOMAL BETA GLUCOSIDASE"/>
    <property type="match status" value="1"/>
</dbReference>
<evidence type="ECO:0000256" key="7">
    <source>
        <dbReference type="RuleBase" id="RU361161"/>
    </source>
</evidence>
<evidence type="ECO:0000256" key="8">
    <source>
        <dbReference type="SAM" id="SignalP"/>
    </source>
</evidence>
<dbReference type="STRING" id="1703345.A3860_07530"/>
<dbReference type="InterPro" id="IPR051915">
    <property type="entry name" value="Cellulose_Degrad_GH3"/>
</dbReference>
<feature type="chain" id="PRO_5012912725" description="beta-glucosidase" evidence="8">
    <location>
        <begin position="21"/>
        <end position="795"/>
    </location>
</feature>
<evidence type="ECO:0000256" key="1">
    <source>
        <dbReference type="ARBA" id="ARBA00000448"/>
    </source>
</evidence>
<dbReference type="InterPro" id="IPR017853">
    <property type="entry name" value="GH"/>
</dbReference>
<feature type="signal peptide" evidence="8">
    <location>
        <begin position="1"/>
        <end position="20"/>
    </location>
</feature>
<dbReference type="GO" id="GO:0008422">
    <property type="term" value="F:beta-glucosidase activity"/>
    <property type="evidence" value="ECO:0007669"/>
    <property type="project" value="UniProtKB-EC"/>
</dbReference>
<organism evidence="10 11">
    <name type="scientific">Niastella vici</name>
    <dbReference type="NCBI Taxonomy" id="1703345"/>
    <lineage>
        <taxon>Bacteria</taxon>
        <taxon>Pseudomonadati</taxon>
        <taxon>Bacteroidota</taxon>
        <taxon>Chitinophagia</taxon>
        <taxon>Chitinophagales</taxon>
        <taxon>Chitinophagaceae</taxon>
        <taxon>Niastella</taxon>
    </lineage>
</organism>
<sequence>MKFVTLVVSCLIGCISYTYAQQPVYKDAKQPIAKRVTDLLSRMTLEEKVAQLQTMHAGRPKLDDKLFNNTGRLDSLFKNGMGMMNPAFDETMEQTITARNRLQDYMVNKTRLGIPIIFIDEAHHGLVQRQVDVFPHGIGLSCSWDVNLLEKIYTHAAMQARVRGTSLVLAPVVDVCRDPRWGRTGETLGEDPYLCGMLGSAIVRGFQGSNNGIIAPDHVGATLKHFSGHGQSEGGSNQSPANYSLRVIREAHMEPFRLCVKYANPAGIMASYNEIDGMPSHANKWLLKDVLRKEWNYNGVVVSDWFGIDQLWNKHFIATDQKAAALKAFNAGVTTDLPYGINYRHLGALVKENRISTKSLDSAVARILELKFKLGLFDQQQPIDLEKAKQNAANTEGHQLALKIAEESMVLLKNAPFGNATSRLLPFKKDQYKKIAVVGPMAAANLLGDYSGLPDKNISLLEALRNKAQGAEVLYAKGCRITANGDSISQNNYQYIDTIIFPTAAENAQLIDEAVKTAQQADVVVLAIGENEQLSREAWGPNHFGDMADLRLQSQQEDLVKAIVATGKPVVVYLMHGRPLAIPWVVQNVPAIVDGWFMGEEAGNAFANILFGDANPSGKLTITYPRSTGQVPVYYNHKPSAHFFDYVVEDKTPLFPFGHGLSYTTFTYSKPRVLMANASTAKKGSLSSVEPAGNKVYGTVEVDVTNTGTMKGDEIVQLYIHQKVSSVTRPVKELKDFTRITLEPGQTKTVSFTIDASKLAFWNADMQYTVEDGVFECLVGRSSADVQKVDLKVGN</sequence>
<dbReference type="AlphaFoldDB" id="A0A1V9FIR1"/>
<dbReference type="RefSeq" id="WP_081155314.1">
    <property type="nucleotide sequence ID" value="NZ_LVYD01000102.1"/>
</dbReference>
<evidence type="ECO:0000313" key="10">
    <source>
        <dbReference type="EMBL" id="OQP58167.1"/>
    </source>
</evidence>
<dbReference type="SUPFAM" id="SSF51445">
    <property type="entry name" value="(Trans)glycosidases"/>
    <property type="match status" value="1"/>
</dbReference>
<keyword evidence="11" id="KW-1185">Reference proteome</keyword>
<dbReference type="GO" id="GO:0009251">
    <property type="term" value="P:glucan catabolic process"/>
    <property type="evidence" value="ECO:0007669"/>
    <property type="project" value="TreeGrafter"/>
</dbReference>
<evidence type="ECO:0000256" key="6">
    <source>
        <dbReference type="ARBA" id="ARBA00023295"/>
    </source>
</evidence>
<dbReference type="Gene3D" id="3.20.20.300">
    <property type="entry name" value="Glycoside hydrolase, family 3, N-terminal domain"/>
    <property type="match status" value="1"/>
</dbReference>
<dbReference type="PROSITE" id="PS00775">
    <property type="entry name" value="GLYCOSYL_HYDROL_F3"/>
    <property type="match status" value="1"/>
</dbReference>
<dbReference type="PRINTS" id="PR00133">
    <property type="entry name" value="GLHYDRLASE3"/>
</dbReference>
<dbReference type="Pfam" id="PF00933">
    <property type="entry name" value="Glyco_hydro_3"/>
    <property type="match status" value="1"/>
</dbReference>
<dbReference type="Pfam" id="PF14310">
    <property type="entry name" value="Fn3-like"/>
    <property type="match status" value="1"/>
</dbReference>
<keyword evidence="4 8" id="KW-0732">Signal</keyword>
<dbReference type="SUPFAM" id="SSF52279">
    <property type="entry name" value="Beta-D-glucan exohydrolase, C-terminal domain"/>
    <property type="match status" value="1"/>
</dbReference>
<gene>
    <name evidence="10" type="ORF">A3860_07530</name>
</gene>
<evidence type="ECO:0000259" key="9">
    <source>
        <dbReference type="SMART" id="SM01217"/>
    </source>
</evidence>
<dbReference type="Gene3D" id="3.40.50.1700">
    <property type="entry name" value="Glycoside hydrolase family 3 C-terminal domain"/>
    <property type="match status" value="1"/>
</dbReference>
<dbReference type="InterPro" id="IPR001764">
    <property type="entry name" value="Glyco_hydro_3_N"/>
</dbReference>
<keyword evidence="6 7" id="KW-0326">Glycosidase</keyword>
<evidence type="ECO:0000256" key="5">
    <source>
        <dbReference type="ARBA" id="ARBA00022801"/>
    </source>
</evidence>
<dbReference type="OrthoDB" id="721009at2"/>
<comment type="similarity">
    <text evidence="2 7">Belongs to the glycosyl hydrolase 3 family.</text>
</comment>
<dbReference type="InterPro" id="IPR036881">
    <property type="entry name" value="Glyco_hydro_3_C_sf"/>
</dbReference>
<comment type="caution">
    <text evidence="10">The sequence shown here is derived from an EMBL/GenBank/DDBJ whole genome shotgun (WGS) entry which is preliminary data.</text>
</comment>
<dbReference type="PANTHER" id="PTHR30620">
    <property type="entry name" value="PERIPLASMIC BETA-GLUCOSIDASE-RELATED"/>
    <property type="match status" value="1"/>
</dbReference>
<dbReference type="InterPro" id="IPR013783">
    <property type="entry name" value="Ig-like_fold"/>
</dbReference>
<dbReference type="Pfam" id="PF01915">
    <property type="entry name" value="Glyco_hydro_3_C"/>
    <property type="match status" value="1"/>
</dbReference>
<dbReference type="InterPro" id="IPR019800">
    <property type="entry name" value="Glyco_hydro_3_AS"/>
</dbReference>
<comment type="catalytic activity">
    <reaction evidence="1">
        <text>Hydrolysis of terminal, non-reducing beta-D-glucosyl residues with release of beta-D-glucose.</text>
        <dbReference type="EC" id="3.2.1.21"/>
    </reaction>
</comment>
<dbReference type="EMBL" id="LVYD01000102">
    <property type="protein sequence ID" value="OQP58167.1"/>
    <property type="molecule type" value="Genomic_DNA"/>
</dbReference>
<dbReference type="InterPro" id="IPR036962">
    <property type="entry name" value="Glyco_hydro_3_N_sf"/>
</dbReference>
<protein>
    <recommendedName>
        <fullName evidence="3">beta-glucosidase</fullName>
        <ecNumber evidence="3">3.2.1.21</ecNumber>
    </recommendedName>
</protein>
<evidence type="ECO:0000256" key="3">
    <source>
        <dbReference type="ARBA" id="ARBA00012744"/>
    </source>
</evidence>
<dbReference type="Gene3D" id="2.60.40.10">
    <property type="entry name" value="Immunoglobulins"/>
    <property type="match status" value="1"/>
</dbReference>
<name>A0A1V9FIR1_9BACT</name>
<evidence type="ECO:0000256" key="2">
    <source>
        <dbReference type="ARBA" id="ARBA00005336"/>
    </source>
</evidence>
<dbReference type="EC" id="3.2.1.21" evidence="3"/>
<feature type="domain" description="Fibronectin type III-like" evidence="9">
    <location>
        <begin position="714"/>
        <end position="783"/>
    </location>
</feature>
<dbReference type="FunFam" id="2.60.40.10:FF:000495">
    <property type="entry name" value="Periplasmic beta-glucosidase"/>
    <property type="match status" value="1"/>
</dbReference>
<evidence type="ECO:0000313" key="11">
    <source>
        <dbReference type="Proteomes" id="UP000192796"/>
    </source>
</evidence>